<name>A0A0B0MII0_GOSAR</name>
<keyword evidence="2" id="KW-1185">Reference proteome</keyword>
<accession>A0A0B0MII0</accession>
<dbReference type="AlphaFoldDB" id="A0A0B0MII0"/>
<evidence type="ECO:0000313" key="2">
    <source>
        <dbReference type="Proteomes" id="UP000032142"/>
    </source>
</evidence>
<organism evidence="1 2">
    <name type="scientific">Gossypium arboreum</name>
    <name type="common">Tree cotton</name>
    <name type="synonym">Gossypium nanking</name>
    <dbReference type="NCBI Taxonomy" id="29729"/>
    <lineage>
        <taxon>Eukaryota</taxon>
        <taxon>Viridiplantae</taxon>
        <taxon>Streptophyta</taxon>
        <taxon>Embryophyta</taxon>
        <taxon>Tracheophyta</taxon>
        <taxon>Spermatophyta</taxon>
        <taxon>Magnoliopsida</taxon>
        <taxon>eudicotyledons</taxon>
        <taxon>Gunneridae</taxon>
        <taxon>Pentapetalae</taxon>
        <taxon>rosids</taxon>
        <taxon>malvids</taxon>
        <taxon>Malvales</taxon>
        <taxon>Malvaceae</taxon>
        <taxon>Malvoideae</taxon>
        <taxon>Gossypium</taxon>
    </lineage>
</organism>
<reference evidence="2" key="1">
    <citation type="submission" date="2014-09" db="EMBL/GenBank/DDBJ databases">
        <authorList>
            <person name="Mudge J."/>
            <person name="Ramaraj T."/>
            <person name="Lindquist I.E."/>
            <person name="Bharti A.K."/>
            <person name="Sundararajan A."/>
            <person name="Cameron C.T."/>
            <person name="Woodward J.E."/>
            <person name="May G.D."/>
            <person name="Brubaker C."/>
            <person name="Broadhvest J."/>
            <person name="Wilkins T.A."/>
        </authorList>
    </citation>
    <scope>NUCLEOTIDE SEQUENCE</scope>
    <source>
        <strain evidence="2">cv. AKA8401</strain>
    </source>
</reference>
<dbReference type="Proteomes" id="UP000032142">
    <property type="component" value="Unassembled WGS sequence"/>
</dbReference>
<evidence type="ECO:0000313" key="1">
    <source>
        <dbReference type="EMBL" id="KHF98705.1"/>
    </source>
</evidence>
<sequence>MLGRQELMLVLNSSDRGIPHREANIRVDGELALNRANHEESRHTLLG</sequence>
<comment type="caution">
    <text evidence="1">The sequence shown here is derived from an EMBL/GenBank/DDBJ whole genome shotgun (WGS) entry which is preliminary data.</text>
</comment>
<dbReference type="EMBL" id="JRRC01049146">
    <property type="protein sequence ID" value="KHF98705.1"/>
    <property type="molecule type" value="Genomic_DNA"/>
</dbReference>
<protein>
    <submittedName>
        <fullName evidence="1">Uncharacterized protein</fullName>
    </submittedName>
</protein>
<proteinExistence type="predicted"/>
<gene>
    <name evidence="1" type="ORF">F383_10973</name>
</gene>